<dbReference type="SUPFAM" id="SSF46894">
    <property type="entry name" value="C-terminal effector domain of the bipartite response regulators"/>
    <property type="match status" value="1"/>
</dbReference>
<dbReference type="InterPro" id="IPR051677">
    <property type="entry name" value="AfsR-DnrI-RedD_regulator"/>
</dbReference>
<dbReference type="PANTHER" id="PTHR35807">
    <property type="entry name" value="TRANSCRIPTIONAL REGULATOR REDD-RELATED"/>
    <property type="match status" value="1"/>
</dbReference>
<dbReference type="AlphaFoldDB" id="A0A919WHR0"/>
<dbReference type="Pfam" id="PF00072">
    <property type="entry name" value="Response_reg"/>
    <property type="match status" value="1"/>
</dbReference>
<feature type="coiled-coil region" evidence="7">
    <location>
        <begin position="106"/>
        <end position="136"/>
    </location>
</feature>
<keyword evidence="5" id="KW-0804">Transcription</keyword>
<dbReference type="GO" id="GO:0006355">
    <property type="term" value="P:regulation of DNA-templated transcription"/>
    <property type="evidence" value="ECO:0007669"/>
    <property type="project" value="InterPro"/>
</dbReference>
<evidence type="ECO:0000256" key="7">
    <source>
        <dbReference type="SAM" id="Coils"/>
    </source>
</evidence>
<organism evidence="9 10">
    <name type="scientific">Robertmurraya siralis</name>
    <dbReference type="NCBI Taxonomy" id="77777"/>
    <lineage>
        <taxon>Bacteria</taxon>
        <taxon>Bacillati</taxon>
        <taxon>Bacillota</taxon>
        <taxon>Bacilli</taxon>
        <taxon>Bacillales</taxon>
        <taxon>Bacillaceae</taxon>
        <taxon>Robertmurraya</taxon>
    </lineage>
</organism>
<evidence type="ECO:0000259" key="8">
    <source>
        <dbReference type="PROSITE" id="PS50110"/>
    </source>
</evidence>
<accession>A0A919WHR0</accession>
<evidence type="ECO:0000313" key="9">
    <source>
        <dbReference type="EMBL" id="GIN61921.1"/>
    </source>
</evidence>
<dbReference type="SMART" id="SM00448">
    <property type="entry name" value="REC"/>
    <property type="match status" value="1"/>
</dbReference>
<dbReference type="Proteomes" id="UP000682111">
    <property type="component" value="Unassembled WGS sequence"/>
</dbReference>
<dbReference type="InterPro" id="IPR011006">
    <property type="entry name" value="CheY-like_superfamily"/>
</dbReference>
<proteinExistence type="predicted"/>
<keyword evidence="6" id="KW-0597">Phosphoprotein</keyword>
<evidence type="ECO:0000256" key="4">
    <source>
        <dbReference type="ARBA" id="ARBA00023125"/>
    </source>
</evidence>
<evidence type="ECO:0000256" key="1">
    <source>
        <dbReference type="ARBA" id="ARBA00004496"/>
    </source>
</evidence>
<dbReference type="InterPro" id="IPR036388">
    <property type="entry name" value="WH-like_DNA-bd_sf"/>
</dbReference>
<keyword evidence="10" id="KW-1185">Reference proteome</keyword>
<comment type="caution">
    <text evidence="9">The sequence shown here is derived from an EMBL/GenBank/DDBJ whole genome shotgun (WGS) entry which is preliminary data.</text>
</comment>
<dbReference type="GO" id="GO:0003677">
    <property type="term" value="F:DNA binding"/>
    <property type="evidence" value="ECO:0007669"/>
    <property type="project" value="UniProtKB-KW"/>
</dbReference>
<gene>
    <name evidence="9" type="ORF">J27TS8_19140</name>
</gene>
<keyword evidence="2" id="KW-0902">Two-component regulatory system</keyword>
<reference evidence="9" key="1">
    <citation type="submission" date="2021-03" db="EMBL/GenBank/DDBJ databases">
        <title>Antimicrobial resistance genes in bacteria isolated from Japanese honey, and their potential for conferring macrolide and lincosamide resistance in the American foulbrood pathogen Paenibacillus larvae.</title>
        <authorList>
            <person name="Okamoto M."/>
            <person name="Kumagai M."/>
            <person name="Kanamori H."/>
            <person name="Takamatsu D."/>
        </authorList>
    </citation>
    <scope>NUCLEOTIDE SEQUENCE</scope>
    <source>
        <strain evidence="9">J27TS8</strain>
    </source>
</reference>
<dbReference type="EMBL" id="BORC01000003">
    <property type="protein sequence ID" value="GIN61921.1"/>
    <property type="molecule type" value="Genomic_DNA"/>
</dbReference>
<dbReference type="GO" id="GO:0000160">
    <property type="term" value="P:phosphorelay signal transduction system"/>
    <property type="evidence" value="ECO:0007669"/>
    <property type="project" value="UniProtKB-KW"/>
</dbReference>
<dbReference type="Gene3D" id="3.40.50.2300">
    <property type="match status" value="1"/>
</dbReference>
<dbReference type="InterPro" id="IPR016032">
    <property type="entry name" value="Sig_transdc_resp-reg_C-effctor"/>
</dbReference>
<keyword evidence="3" id="KW-0805">Transcription regulation</keyword>
<feature type="domain" description="Response regulatory" evidence="8">
    <location>
        <begin position="3"/>
        <end position="117"/>
    </location>
</feature>
<evidence type="ECO:0000256" key="3">
    <source>
        <dbReference type="ARBA" id="ARBA00023015"/>
    </source>
</evidence>
<dbReference type="InterPro" id="IPR001789">
    <property type="entry name" value="Sig_transdc_resp-reg_receiver"/>
</dbReference>
<name>A0A919WHR0_9BACI</name>
<dbReference type="SUPFAM" id="SSF52172">
    <property type="entry name" value="CheY-like"/>
    <property type="match status" value="1"/>
</dbReference>
<comment type="subcellular location">
    <subcellularLocation>
        <location evidence="1">Cytoplasm</location>
    </subcellularLocation>
</comment>
<evidence type="ECO:0000256" key="5">
    <source>
        <dbReference type="ARBA" id="ARBA00023163"/>
    </source>
</evidence>
<protein>
    <submittedName>
        <fullName evidence="9">DNA-binding response regulator</fullName>
    </submittedName>
</protein>
<evidence type="ECO:0000256" key="6">
    <source>
        <dbReference type="PROSITE-ProRule" id="PRU00169"/>
    </source>
</evidence>
<dbReference type="GO" id="GO:0005737">
    <property type="term" value="C:cytoplasm"/>
    <property type="evidence" value="ECO:0007669"/>
    <property type="project" value="UniProtKB-SubCell"/>
</dbReference>
<feature type="modified residue" description="4-aspartylphosphate" evidence="6">
    <location>
        <position position="54"/>
    </location>
</feature>
<dbReference type="Gene3D" id="1.10.10.10">
    <property type="entry name" value="Winged helix-like DNA-binding domain superfamily/Winged helix DNA-binding domain"/>
    <property type="match status" value="1"/>
</dbReference>
<sequence>MMRVSILDDEPYAIEVLKDLLQSLNDVEIVGTFTNPYTAMEQLPHLQVDVLFLDIELGERHGIELAEWLHREFEHLEVVFVTAHPEYALDAFEVSVIDYLLKPVKRNRLQKTITKIREKLEMYEKLQEAASQSKELYIYTMGSFRLLDSKGDDVSWRTKKVKELFVYLWHFRDKPVHKAKVIEDLWPEMRADKAISLLHTTVYQLRKTVRAAGVQKNPLKFNNDHYQLMISPESDVTEILKICEQDVIDHASVEKLLNLYDGDYLEEEDFPWVFLEGKRIKKSVQFVLVNFIKDNIEVEENRFIVEKCLEKLLQFDLYNEEYMLMFMKFLISSNQLQQLKTLYRGFKIIYEGDLGMKLPEQIEELYKTQLL</sequence>
<dbReference type="PROSITE" id="PS50110">
    <property type="entry name" value="RESPONSE_REGULATORY"/>
    <property type="match status" value="1"/>
</dbReference>
<keyword evidence="4 9" id="KW-0238">DNA-binding</keyword>
<keyword evidence="7" id="KW-0175">Coiled coil</keyword>
<evidence type="ECO:0000256" key="2">
    <source>
        <dbReference type="ARBA" id="ARBA00023012"/>
    </source>
</evidence>
<evidence type="ECO:0000313" key="10">
    <source>
        <dbReference type="Proteomes" id="UP000682111"/>
    </source>
</evidence>
<dbReference type="PANTHER" id="PTHR35807:SF2">
    <property type="entry name" value="TRANSCRIPTIONAL ACTIVATOR DOMAIN"/>
    <property type="match status" value="1"/>
</dbReference>